<feature type="site" description="Cleavage; by autolysis" evidence="10">
    <location>
        <begin position="203"/>
        <end position="204"/>
    </location>
</feature>
<feature type="chain" id="PRO_5023438509" description="Arginine biosynthesis bifunctional protein ArgJ beta chain" evidence="10">
    <location>
        <begin position="204"/>
        <end position="460"/>
    </location>
</feature>
<dbReference type="NCBIfam" id="NF003802">
    <property type="entry name" value="PRK05388.1"/>
    <property type="match status" value="1"/>
</dbReference>
<protein>
    <recommendedName>
        <fullName evidence="10">Arginine biosynthesis bifunctional protein ArgJ, mitochondrial</fullName>
    </recommendedName>
    <domain>
        <recommendedName>
            <fullName evidence="10">Glutamate N-acetyltransferase</fullName>
            <shortName evidence="10">GAT</shortName>
            <ecNumber evidence="10">2.3.1.35</ecNumber>
        </recommendedName>
        <alternativeName>
            <fullName evidence="10">Ornithine acetyltransferase</fullName>
            <shortName evidence="10">OATase</shortName>
        </alternativeName>
        <alternativeName>
            <fullName evidence="10">Ornithine transacetylase</fullName>
        </alternativeName>
    </domain>
    <domain>
        <recommendedName>
            <fullName evidence="10">Amino-acid acetyltransferase</fullName>
            <ecNumber evidence="10">2.3.1.1</ecNumber>
        </recommendedName>
        <alternativeName>
            <fullName evidence="10">N-acetylglutamate synthase</fullName>
            <shortName evidence="10">AGS</shortName>
        </alternativeName>
    </domain>
    <component>
        <recommendedName>
            <fullName evidence="10">Arginine biosynthesis bifunctional protein ArgJ alpha chain</fullName>
        </recommendedName>
    </component>
    <component>
        <recommendedName>
            <fullName evidence="10">Arginine biosynthesis bifunctional protein ArgJ beta chain</fullName>
        </recommendedName>
    </component>
</protein>
<dbReference type="EC" id="2.3.1.35" evidence="10"/>
<gene>
    <name evidence="11" type="ORF">PSTT_02932</name>
</gene>
<keyword evidence="12" id="KW-1185">Reference proteome</keyword>
<dbReference type="InterPro" id="IPR042195">
    <property type="entry name" value="ArgJ_beta_C"/>
</dbReference>
<comment type="PTM">
    <text evidence="10">The alpha and beta chains are autoproteolytically processed from a single precursor protein within the mitochondrion.</text>
</comment>
<dbReference type="SUPFAM" id="SSF56266">
    <property type="entry name" value="DmpA/ArgJ-like"/>
    <property type="match status" value="1"/>
</dbReference>
<dbReference type="InterPro" id="IPR016117">
    <property type="entry name" value="ArgJ-like_dom_sf"/>
</dbReference>
<comment type="function">
    <text evidence="10">Catalyzes two activities which are involved in the cyclic version of arginine biosynthesis: the synthesis of acetylglutamate from glutamate and acetyl-CoA, and of ornithine by transacetylation between acetylornithine and glutamate.</text>
</comment>
<feature type="site" description="Involved in the stabilization of negative charge on the oxyanion by the formation of the oxyanion hole" evidence="10">
    <location>
        <position position="122"/>
    </location>
</feature>
<comment type="similarity">
    <text evidence="2 10">Belongs to the ArgJ family.</text>
</comment>
<feature type="site" description="Involved in the stabilization of negative charge on the oxyanion by the formation of the oxyanion hole" evidence="10">
    <location>
        <position position="123"/>
    </location>
</feature>
<keyword evidence="8 10" id="KW-0511">Multifunctional enzyme</keyword>
<evidence type="ECO:0000256" key="8">
    <source>
        <dbReference type="ARBA" id="ARBA00023268"/>
    </source>
</evidence>
<dbReference type="CDD" id="cd02152">
    <property type="entry name" value="OAT"/>
    <property type="match status" value="1"/>
</dbReference>
<dbReference type="HAMAP" id="MF_01106">
    <property type="entry name" value="ArgJ"/>
    <property type="match status" value="1"/>
</dbReference>
<dbReference type="PANTHER" id="PTHR23100">
    <property type="entry name" value="ARGININE BIOSYNTHESIS BIFUNCTIONAL PROTEIN ARGJ"/>
    <property type="match status" value="1"/>
</dbReference>
<evidence type="ECO:0000256" key="10">
    <source>
        <dbReference type="HAMAP-Rule" id="MF_03124"/>
    </source>
</evidence>
<reference evidence="11" key="1">
    <citation type="submission" date="2017-12" db="EMBL/GenBank/DDBJ databases">
        <title>Gene loss provides genomic basis for host adaptation in cereal stripe rust fungi.</title>
        <authorList>
            <person name="Xia C."/>
        </authorList>
    </citation>
    <scope>NUCLEOTIDE SEQUENCE [LARGE SCALE GENOMIC DNA]</scope>
    <source>
        <strain evidence="11">93-210</strain>
    </source>
</reference>
<evidence type="ECO:0000256" key="7">
    <source>
        <dbReference type="ARBA" id="ARBA00023128"/>
    </source>
</evidence>
<dbReference type="FunFam" id="3.10.20.340:FF:000002">
    <property type="entry name" value="Arginine biosynthesis bifunctional protein ArgJ, mitochondrial"/>
    <property type="match status" value="1"/>
</dbReference>
<dbReference type="InterPro" id="IPR002813">
    <property type="entry name" value="Arg_biosynth_ArgJ"/>
</dbReference>
<accession>A0A2S4VY89</accession>
<dbReference type="AlphaFoldDB" id="A0A2S4VY89"/>
<comment type="pathway">
    <text evidence="10">Amino-acid biosynthesis; L-arginine biosynthesis; N(2)-acetyl-L-ornithine from L-glutamate: step 1/4.</text>
</comment>
<proteinExistence type="inferred from homology"/>
<evidence type="ECO:0000256" key="3">
    <source>
        <dbReference type="ARBA" id="ARBA00022571"/>
    </source>
</evidence>
<dbReference type="UniPathway" id="UPA00068">
    <property type="reaction ID" value="UER00106"/>
</dbReference>
<evidence type="ECO:0000256" key="6">
    <source>
        <dbReference type="ARBA" id="ARBA00022813"/>
    </source>
</evidence>
<dbReference type="Proteomes" id="UP000239156">
    <property type="component" value="Unassembled WGS sequence"/>
</dbReference>
<dbReference type="GO" id="GO:0005759">
    <property type="term" value="C:mitochondrial matrix"/>
    <property type="evidence" value="ECO:0007669"/>
    <property type="project" value="UniProtKB-SubCell"/>
</dbReference>
<feature type="binding site" evidence="10">
    <location>
        <position position="292"/>
    </location>
    <ligand>
        <name>substrate</name>
    </ligand>
</feature>
<dbReference type="VEuPathDB" id="FungiDB:PSTT_02932"/>
<keyword evidence="9 10" id="KW-0012">Acyltransferase</keyword>
<name>A0A2S4VY89_9BASI</name>
<sequence>MNILSIPVDVYEFEEIVGYKVIGLHSGIKKQINLLDLGILISQNPQTNAAGCFTRNVFKAAPVKYSISKITENRGRNIRAVIVNSGCANAVTGHQGDTDTQTMAHLLDTHLNQNSASLVLSTGVIGQLLPIEKIRKGFKEGINKLGDTEEHWQSLSKAFMTTDTFPKLLTHKFKISENGEELRMVGIDKGAGMIHPSMGPPHATLLGLIATDANIEPESLQKALTCAVNKSFNRISVDGDMSTNDTILILANGESKNTPISHINTPKSYAIFEQELTKFAVDLAKLVVRDGEGATKFVEVIVKGAHSEEDATIVASNVATSTLVKCALNGEDSNWGRILCAVGYSKVTHPIQTHLVSVSISSQDLQLQLLTNGEPEPNIDEVKAKSIPKNKDITITIDLGRVKDAHQSYFYTCDLSKEYIDIPSFQTNKHTTFSCEKKQIISSRIVEVEFCVVDDECDEA</sequence>
<evidence type="ECO:0000256" key="1">
    <source>
        <dbReference type="ARBA" id="ARBA00004305"/>
    </source>
</evidence>
<dbReference type="Gene3D" id="3.10.20.340">
    <property type="entry name" value="ArgJ beta chain, C-terminal domain"/>
    <property type="match status" value="1"/>
</dbReference>
<dbReference type="GO" id="GO:0004042">
    <property type="term" value="F:L-glutamate N-acetyltransferase activity"/>
    <property type="evidence" value="ECO:0007669"/>
    <property type="project" value="UniProtKB-UniRule"/>
</dbReference>
<evidence type="ECO:0000256" key="2">
    <source>
        <dbReference type="ARBA" id="ARBA00006774"/>
    </source>
</evidence>
<dbReference type="Pfam" id="PF01960">
    <property type="entry name" value="ArgJ"/>
    <property type="match status" value="1"/>
</dbReference>
<dbReference type="GO" id="GO:0006592">
    <property type="term" value="P:ornithine biosynthetic process"/>
    <property type="evidence" value="ECO:0007669"/>
    <property type="project" value="TreeGrafter"/>
</dbReference>
<dbReference type="GO" id="GO:0006526">
    <property type="term" value="P:L-arginine biosynthetic process"/>
    <property type="evidence" value="ECO:0007669"/>
    <property type="project" value="UniProtKB-UniRule"/>
</dbReference>
<dbReference type="PANTHER" id="PTHR23100:SF0">
    <property type="entry name" value="ARGININE BIOSYNTHESIS BIFUNCTIONAL PROTEIN ARGJ, MITOCHONDRIAL"/>
    <property type="match status" value="1"/>
</dbReference>
<evidence type="ECO:0000313" key="11">
    <source>
        <dbReference type="EMBL" id="POW14449.1"/>
    </source>
</evidence>
<feature type="binding site" evidence="10">
    <location>
        <position position="189"/>
    </location>
    <ligand>
        <name>substrate</name>
    </ligand>
</feature>
<dbReference type="Gene3D" id="3.60.70.12">
    <property type="entry name" value="L-amino peptidase D-ALA esterase/amidase"/>
    <property type="match status" value="1"/>
</dbReference>
<comment type="subunit">
    <text evidence="10">Heterodimer of an alpha and a beta chain.</text>
</comment>
<feature type="active site" description="Nucleophile" evidence="10">
    <location>
        <position position="204"/>
    </location>
</feature>
<keyword evidence="6 10" id="KW-0068">Autocatalytic cleavage</keyword>
<dbReference type="EMBL" id="PKSL01000018">
    <property type="protein sequence ID" value="POW14449.1"/>
    <property type="molecule type" value="Genomic_DNA"/>
</dbReference>
<comment type="catalytic activity">
    <reaction evidence="10">
        <text>N(2)-acetyl-L-ornithine + L-glutamate = N-acetyl-L-glutamate + L-ornithine</text>
        <dbReference type="Rhea" id="RHEA:15349"/>
        <dbReference type="ChEBI" id="CHEBI:29985"/>
        <dbReference type="ChEBI" id="CHEBI:44337"/>
        <dbReference type="ChEBI" id="CHEBI:46911"/>
        <dbReference type="ChEBI" id="CHEBI:57805"/>
        <dbReference type="EC" id="2.3.1.35"/>
    </reaction>
</comment>
<dbReference type="GO" id="GO:0004358">
    <property type="term" value="F:L-glutamate N-acetyltransferase activity, acting on acetyl-L-ornithine as donor"/>
    <property type="evidence" value="ECO:0007669"/>
    <property type="project" value="UniProtKB-UniRule"/>
</dbReference>
<comment type="subcellular location">
    <subcellularLocation>
        <location evidence="1 10">Mitochondrion matrix</location>
    </subcellularLocation>
</comment>
<keyword evidence="5 10" id="KW-0808">Transferase</keyword>
<keyword evidence="4 10" id="KW-0028">Amino-acid biosynthesis</keyword>
<feature type="binding site" evidence="10">
    <location>
        <position position="427"/>
    </location>
    <ligand>
        <name>substrate</name>
    </ligand>
</feature>
<evidence type="ECO:0000256" key="9">
    <source>
        <dbReference type="ARBA" id="ARBA00023315"/>
    </source>
</evidence>
<comment type="catalytic activity">
    <reaction evidence="10">
        <text>L-glutamate + acetyl-CoA = N-acetyl-L-glutamate + CoA + H(+)</text>
        <dbReference type="Rhea" id="RHEA:24292"/>
        <dbReference type="ChEBI" id="CHEBI:15378"/>
        <dbReference type="ChEBI" id="CHEBI:29985"/>
        <dbReference type="ChEBI" id="CHEBI:44337"/>
        <dbReference type="ChEBI" id="CHEBI:57287"/>
        <dbReference type="ChEBI" id="CHEBI:57288"/>
        <dbReference type="EC" id="2.3.1.1"/>
    </reaction>
</comment>
<dbReference type="EC" id="2.3.1.1" evidence="10"/>
<dbReference type="Gene3D" id="3.30.2330.10">
    <property type="entry name" value="arginine biosynthesis bifunctional protein suprefamily"/>
    <property type="match status" value="1"/>
</dbReference>
<comment type="pathway">
    <text evidence="10">Amino-acid biosynthesis; L-arginine biosynthesis; L-ornithine and N-acetyl-L-glutamate from L-glutamate and N(2)-acetyl-L-ornithine (cyclic): step 1/1.</text>
</comment>
<comment type="caution">
    <text evidence="10">Lacks conserved residue(s) required for the propagation of feature annotation.</text>
</comment>
<comment type="caution">
    <text evidence="11">The sequence shown here is derived from an EMBL/GenBank/DDBJ whole genome shotgun (WGS) entry which is preliminary data.</text>
</comment>
<feature type="binding site" evidence="10">
    <location>
        <position position="204"/>
    </location>
    <ligand>
        <name>substrate</name>
    </ligand>
</feature>
<organism evidence="11 12">
    <name type="scientific">Puccinia striiformis</name>
    <dbReference type="NCBI Taxonomy" id="27350"/>
    <lineage>
        <taxon>Eukaryota</taxon>
        <taxon>Fungi</taxon>
        <taxon>Dikarya</taxon>
        <taxon>Basidiomycota</taxon>
        <taxon>Pucciniomycotina</taxon>
        <taxon>Pucciniomycetes</taxon>
        <taxon>Pucciniales</taxon>
        <taxon>Pucciniaceae</taxon>
        <taxon>Puccinia</taxon>
    </lineage>
</organism>
<dbReference type="NCBIfam" id="TIGR00120">
    <property type="entry name" value="ArgJ"/>
    <property type="match status" value="1"/>
</dbReference>
<keyword evidence="7 10" id="KW-0496">Mitochondrion</keyword>
<dbReference type="FunFam" id="3.30.2330.10:FF:000001">
    <property type="entry name" value="Arginine biosynthesis bifunctional protein ArgJ, mitochondrial"/>
    <property type="match status" value="1"/>
</dbReference>
<evidence type="ECO:0000256" key="5">
    <source>
        <dbReference type="ARBA" id="ARBA00022679"/>
    </source>
</evidence>
<keyword evidence="3 10" id="KW-0055">Arginine biosynthesis</keyword>
<evidence type="ECO:0000313" key="12">
    <source>
        <dbReference type="Proteomes" id="UP000239156"/>
    </source>
</evidence>
<evidence type="ECO:0000256" key="4">
    <source>
        <dbReference type="ARBA" id="ARBA00022605"/>
    </source>
</evidence>
<feature type="binding site" evidence="10">
    <location>
        <position position="161"/>
    </location>
    <ligand>
        <name>substrate</name>
    </ligand>
</feature>
<feature type="chain" id="PRO_5023438507" description="Arginine biosynthesis bifunctional protein ArgJ alpha chain" evidence="10">
    <location>
        <begin position="1"/>
        <end position="203"/>
    </location>
</feature>